<dbReference type="KEGG" id="dsy:DSY2153"/>
<dbReference type="RefSeq" id="WP_011460111.1">
    <property type="nucleotide sequence ID" value="NC_007907.1"/>
</dbReference>
<reference evidence="2 3" key="1">
    <citation type="journal article" date="2006" name="J. Bacteriol.">
        <title>Complete genome sequence of the dehalorespiring bacterium Desulfitobacterium hafniense Y51 and comparison with Dehalococcoides ethenogenes 195.</title>
        <authorList>
            <person name="Nonaka H."/>
            <person name="Keresztes G."/>
            <person name="Shinoda Y."/>
            <person name="Ikenaga Y."/>
            <person name="Abe M."/>
            <person name="Naito K."/>
            <person name="Inatomi K."/>
            <person name="Furukawa K."/>
            <person name="Inui M."/>
            <person name="Yukawa H."/>
        </authorList>
    </citation>
    <scope>NUCLEOTIDE SEQUENCE [LARGE SCALE GENOMIC DNA]</scope>
    <source>
        <strain evidence="2 3">Y51</strain>
    </source>
</reference>
<keyword evidence="3" id="KW-1185">Reference proteome</keyword>
<proteinExistence type="predicted"/>
<evidence type="ECO:0000256" key="1">
    <source>
        <dbReference type="SAM" id="SignalP"/>
    </source>
</evidence>
<accession>Q24VK0</accession>
<dbReference type="EMBL" id="AP008230">
    <property type="protein sequence ID" value="BAE83942.1"/>
    <property type="molecule type" value="Genomic_DNA"/>
</dbReference>
<gene>
    <name evidence="2" type="ordered locus">DSY2153</name>
</gene>
<dbReference type="STRING" id="138119.DSY2153"/>
<keyword evidence="1" id="KW-0732">Signal</keyword>
<evidence type="ECO:0000313" key="2">
    <source>
        <dbReference type="EMBL" id="BAE83942.1"/>
    </source>
</evidence>
<evidence type="ECO:0000313" key="3">
    <source>
        <dbReference type="Proteomes" id="UP000001946"/>
    </source>
</evidence>
<organism evidence="2 3">
    <name type="scientific">Desulfitobacterium hafniense (strain Y51)</name>
    <dbReference type="NCBI Taxonomy" id="138119"/>
    <lineage>
        <taxon>Bacteria</taxon>
        <taxon>Bacillati</taxon>
        <taxon>Bacillota</taxon>
        <taxon>Clostridia</taxon>
        <taxon>Eubacteriales</taxon>
        <taxon>Desulfitobacteriaceae</taxon>
        <taxon>Desulfitobacterium</taxon>
    </lineage>
</organism>
<sequence length="143" mass="15542">MKKLICMLLVMFMTAFTGASVNAAETKGLEEKSVVSPLYTYISSIIPSFKIDSSGKSTSYGGASAYNNKHTIYVNVELEKSSGSSWSTVKSWSISGPGGMLVGTENDYYVTWGTYRVCVTAKVYDAFGKLLETQSAYSPVITY</sequence>
<name>Q24VK0_DESHY</name>
<dbReference type="AlphaFoldDB" id="Q24VK0"/>
<feature type="signal peptide" evidence="1">
    <location>
        <begin position="1"/>
        <end position="23"/>
    </location>
</feature>
<feature type="chain" id="PRO_5004203023" evidence="1">
    <location>
        <begin position="24"/>
        <end position="143"/>
    </location>
</feature>
<dbReference type="Proteomes" id="UP000001946">
    <property type="component" value="Chromosome"/>
</dbReference>
<protein>
    <submittedName>
        <fullName evidence="2">Uncharacterized protein</fullName>
    </submittedName>
</protein>
<dbReference type="HOGENOM" id="CLU_148002_1_1_9"/>
<dbReference type="eggNOG" id="ENOG5032T3I">
    <property type="taxonomic scope" value="Bacteria"/>
</dbReference>